<dbReference type="SUPFAM" id="SSF53335">
    <property type="entry name" value="S-adenosyl-L-methionine-dependent methyltransferases"/>
    <property type="match status" value="1"/>
</dbReference>
<dbReference type="GO" id="GO:0032259">
    <property type="term" value="P:methylation"/>
    <property type="evidence" value="ECO:0007669"/>
    <property type="project" value="UniProtKB-KW"/>
</dbReference>
<gene>
    <name evidence="2" type="ORF">KP79_PYT24440</name>
</gene>
<evidence type="ECO:0000256" key="1">
    <source>
        <dbReference type="SAM" id="SignalP"/>
    </source>
</evidence>
<dbReference type="CDD" id="cd02440">
    <property type="entry name" value="AdoMet_MTases"/>
    <property type="match status" value="1"/>
</dbReference>
<sequence length="258" mass="29493">MVTRGHISKWCLLIFLLVVNVSTDNESCDTDNCRSDERGMTSQAVVLYDEKLVSPFHKASRTFSFVGKELVIKQDWKRLGIAAVVWDAAIVLCEYLEKNKELVSGKTIIELGAGSGIVGIVAALLGGKVTITDLDIALEYINEVVDENLRDHPGIDVHVKNLDWTKDWSKFTADYDVVLGADIIYIEELFNDLLKTFLQTCHENTLVLLSWRYRYDRDNKYLEMMRQHFTLDKIFYNSSRDVTIYLGKLIVRNKSDAK</sequence>
<dbReference type="OrthoDB" id="413520at2759"/>
<dbReference type="PANTHER" id="PTHR14614">
    <property type="entry name" value="HEPATOCELLULAR CARCINOMA-ASSOCIATED ANTIGEN"/>
    <property type="match status" value="1"/>
</dbReference>
<protein>
    <submittedName>
        <fullName evidence="2">Protein N-lysine methyltransferase METTL21A</fullName>
    </submittedName>
</protein>
<reference evidence="2 3" key="1">
    <citation type="journal article" date="2017" name="Nat. Ecol. Evol.">
        <title>Scallop genome provides insights into evolution of bilaterian karyotype and development.</title>
        <authorList>
            <person name="Wang S."/>
            <person name="Zhang J."/>
            <person name="Jiao W."/>
            <person name="Li J."/>
            <person name="Xun X."/>
            <person name="Sun Y."/>
            <person name="Guo X."/>
            <person name="Huan P."/>
            <person name="Dong B."/>
            <person name="Zhang L."/>
            <person name="Hu X."/>
            <person name="Sun X."/>
            <person name="Wang J."/>
            <person name="Zhao C."/>
            <person name="Wang Y."/>
            <person name="Wang D."/>
            <person name="Huang X."/>
            <person name="Wang R."/>
            <person name="Lv J."/>
            <person name="Li Y."/>
            <person name="Zhang Z."/>
            <person name="Liu B."/>
            <person name="Lu W."/>
            <person name="Hui Y."/>
            <person name="Liang J."/>
            <person name="Zhou Z."/>
            <person name="Hou R."/>
            <person name="Li X."/>
            <person name="Liu Y."/>
            <person name="Li H."/>
            <person name="Ning X."/>
            <person name="Lin Y."/>
            <person name="Zhao L."/>
            <person name="Xing Q."/>
            <person name="Dou J."/>
            <person name="Li Y."/>
            <person name="Mao J."/>
            <person name="Guo H."/>
            <person name="Dou H."/>
            <person name="Li T."/>
            <person name="Mu C."/>
            <person name="Jiang W."/>
            <person name="Fu Q."/>
            <person name="Fu X."/>
            <person name="Miao Y."/>
            <person name="Liu J."/>
            <person name="Yu Q."/>
            <person name="Li R."/>
            <person name="Liao H."/>
            <person name="Li X."/>
            <person name="Kong Y."/>
            <person name="Jiang Z."/>
            <person name="Chourrout D."/>
            <person name="Li R."/>
            <person name="Bao Z."/>
        </authorList>
    </citation>
    <scope>NUCLEOTIDE SEQUENCE [LARGE SCALE GENOMIC DNA]</scope>
    <source>
        <strain evidence="2 3">PY_sf001</strain>
    </source>
</reference>
<dbReference type="GO" id="GO:0008168">
    <property type="term" value="F:methyltransferase activity"/>
    <property type="evidence" value="ECO:0007669"/>
    <property type="project" value="UniProtKB-KW"/>
</dbReference>
<proteinExistence type="predicted"/>
<dbReference type="InterPro" id="IPR029063">
    <property type="entry name" value="SAM-dependent_MTases_sf"/>
</dbReference>
<dbReference type="AlphaFoldDB" id="A0A210QTJ1"/>
<keyword evidence="2" id="KW-0489">Methyltransferase</keyword>
<dbReference type="GO" id="GO:0032991">
    <property type="term" value="C:protein-containing complex"/>
    <property type="evidence" value="ECO:0007669"/>
    <property type="project" value="TreeGrafter"/>
</dbReference>
<dbReference type="PANTHER" id="PTHR14614:SF109">
    <property type="entry name" value="RIBOSOMAL LYSINE N-METHYLTRANSFERASE 5"/>
    <property type="match status" value="1"/>
</dbReference>
<evidence type="ECO:0000313" key="3">
    <source>
        <dbReference type="Proteomes" id="UP000242188"/>
    </source>
</evidence>
<organism evidence="2 3">
    <name type="scientific">Mizuhopecten yessoensis</name>
    <name type="common">Japanese scallop</name>
    <name type="synonym">Patinopecten yessoensis</name>
    <dbReference type="NCBI Taxonomy" id="6573"/>
    <lineage>
        <taxon>Eukaryota</taxon>
        <taxon>Metazoa</taxon>
        <taxon>Spiralia</taxon>
        <taxon>Lophotrochozoa</taxon>
        <taxon>Mollusca</taxon>
        <taxon>Bivalvia</taxon>
        <taxon>Autobranchia</taxon>
        <taxon>Pteriomorphia</taxon>
        <taxon>Pectinida</taxon>
        <taxon>Pectinoidea</taxon>
        <taxon>Pectinidae</taxon>
        <taxon>Mizuhopecten</taxon>
    </lineage>
</organism>
<keyword evidence="2" id="KW-0808">Transferase</keyword>
<keyword evidence="1" id="KW-0732">Signal</keyword>
<dbReference type="Gene3D" id="3.40.50.150">
    <property type="entry name" value="Vaccinia Virus protein VP39"/>
    <property type="match status" value="1"/>
</dbReference>
<evidence type="ECO:0000313" key="2">
    <source>
        <dbReference type="EMBL" id="OWF52037.1"/>
    </source>
</evidence>
<feature type="chain" id="PRO_5012442590" evidence="1">
    <location>
        <begin position="24"/>
        <end position="258"/>
    </location>
</feature>
<dbReference type="EMBL" id="NEDP02001993">
    <property type="protein sequence ID" value="OWF52037.1"/>
    <property type="molecule type" value="Genomic_DNA"/>
</dbReference>
<dbReference type="GO" id="GO:0005829">
    <property type="term" value="C:cytosol"/>
    <property type="evidence" value="ECO:0007669"/>
    <property type="project" value="TreeGrafter"/>
</dbReference>
<feature type="signal peptide" evidence="1">
    <location>
        <begin position="1"/>
        <end position="23"/>
    </location>
</feature>
<dbReference type="Pfam" id="PF10294">
    <property type="entry name" value="Methyltransf_16"/>
    <property type="match status" value="1"/>
</dbReference>
<accession>A0A210QTJ1</accession>
<keyword evidence="3" id="KW-1185">Reference proteome</keyword>
<comment type="caution">
    <text evidence="2">The sequence shown here is derived from an EMBL/GenBank/DDBJ whole genome shotgun (WGS) entry which is preliminary data.</text>
</comment>
<dbReference type="InterPro" id="IPR019410">
    <property type="entry name" value="Methyltransf_16"/>
</dbReference>
<dbReference type="STRING" id="6573.A0A210QTJ1"/>
<dbReference type="Proteomes" id="UP000242188">
    <property type="component" value="Unassembled WGS sequence"/>
</dbReference>
<name>A0A210QTJ1_MIZYE</name>